<dbReference type="Gene3D" id="3.10.180.10">
    <property type="entry name" value="2,3-Dihydroxybiphenyl 1,2-Dioxygenase, domain 1"/>
    <property type="match status" value="1"/>
</dbReference>
<accession>A0A4S2H3H5</accession>
<keyword evidence="2" id="KW-1185">Reference proteome</keyword>
<evidence type="ECO:0008006" key="3">
    <source>
        <dbReference type="Google" id="ProtNLM"/>
    </source>
</evidence>
<proteinExistence type="predicted"/>
<dbReference type="OrthoDB" id="7545296at2"/>
<comment type="caution">
    <text evidence="1">The sequence shown here is derived from an EMBL/GenBank/DDBJ whole genome shotgun (WGS) entry which is preliminary data.</text>
</comment>
<dbReference type="SUPFAM" id="SSF54593">
    <property type="entry name" value="Glyoxalase/Bleomycin resistance protein/Dihydroxybiphenyl dioxygenase"/>
    <property type="match status" value="2"/>
</dbReference>
<reference evidence="1 2" key="1">
    <citation type="journal article" date="2017" name="Int. J. Syst. Evol. Microbiol.">
        <title>Marinicauda algicola sp. nov., isolated from a marine red alga Rhodosorus marinus.</title>
        <authorList>
            <person name="Jeong S.E."/>
            <person name="Jeon S.H."/>
            <person name="Chun B.H."/>
            <person name="Kim D.W."/>
            <person name="Jeon C.O."/>
        </authorList>
    </citation>
    <scope>NUCLEOTIDE SEQUENCE [LARGE SCALE GENOMIC DNA]</scope>
    <source>
        <strain evidence="1 2">JCM 31718</strain>
    </source>
</reference>
<dbReference type="InterPro" id="IPR029068">
    <property type="entry name" value="Glyas_Bleomycin-R_OHBP_Dase"/>
</dbReference>
<gene>
    <name evidence="1" type="ORF">E5163_03430</name>
</gene>
<evidence type="ECO:0000313" key="1">
    <source>
        <dbReference type="EMBL" id="TGY90190.1"/>
    </source>
</evidence>
<dbReference type="Proteomes" id="UP000308054">
    <property type="component" value="Unassembled WGS sequence"/>
</dbReference>
<dbReference type="RefSeq" id="WP_135994688.1">
    <property type="nucleotide sequence ID" value="NZ_CP071057.1"/>
</dbReference>
<protein>
    <recommendedName>
        <fullName evidence="3">VOC family protein</fullName>
    </recommendedName>
</protein>
<dbReference type="EMBL" id="SRXW01000001">
    <property type="protein sequence ID" value="TGY90190.1"/>
    <property type="molecule type" value="Genomic_DNA"/>
</dbReference>
<organism evidence="1 2">
    <name type="scientific">Marinicauda algicola</name>
    <dbReference type="NCBI Taxonomy" id="2029849"/>
    <lineage>
        <taxon>Bacteria</taxon>
        <taxon>Pseudomonadati</taxon>
        <taxon>Pseudomonadota</taxon>
        <taxon>Alphaproteobacteria</taxon>
        <taxon>Maricaulales</taxon>
        <taxon>Maricaulaceae</taxon>
        <taxon>Marinicauda</taxon>
    </lineage>
</organism>
<sequence>MKLLRAATLTVADLDAAEARYRDWLDYETVSKGELPGALAESFGAPASAGCRTAVMAPASGAEIYLRLVEQPPVPGYRALVTWGWAAIEICVTDVLKAHEKIEGSPFEVIGPPREIEGLPAIYPMQIKGPDEEIVYLTQIRDDLPAYDLPRAQTLIDKLFILVIGCSDMRNSLAWFDRTLNFETGRIMDIEYHMLANAFGTPTAELHTISTGIHGRDVFLELDQYPSAAQARPRHEGMLPPGAAIGTFLHPEFDSIPGPWIKAPAVREGAPYNGRRAGCLSAPDGTIVEVIEL</sequence>
<dbReference type="AlphaFoldDB" id="A0A4S2H3H5"/>
<evidence type="ECO:0000313" key="2">
    <source>
        <dbReference type="Proteomes" id="UP000308054"/>
    </source>
</evidence>
<name>A0A4S2H3H5_9PROT</name>